<dbReference type="Pfam" id="PF13598">
    <property type="entry name" value="DUF4139"/>
    <property type="match status" value="1"/>
</dbReference>
<dbReference type="RefSeq" id="WP_229595811.1">
    <property type="nucleotide sequence ID" value="NZ_AP024485.1"/>
</dbReference>
<feature type="domain" description="DUF4139" evidence="2">
    <location>
        <begin position="177"/>
        <end position="423"/>
    </location>
</feature>
<dbReference type="PANTHER" id="PTHR38075:SF1">
    <property type="entry name" value="DUF4139 DOMAIN-CONTAINING PROTEIN"/>
    <property type="match status" value="1"/>
</dbReference>
<name>A0ABM7P3S0_9BACT</name>
<protein>
    <submittedName>
        <fullName evidence="4">DUF4139 domain-containing protein</fullName>
    </submittedName>
</protein>
<dbReference type="EMBL" id="AP024485">
    <property type="protein sequence ID" value="BCS88285.1"/>
    <property type="molecule type" value="Genomic_DNA"/>
</dbReference>
<keyword evidence="1" id="KW-0732">Signal</keyword>
<accession>A0ABM7P3S0</accession>
<sequence>MFRFKFSAALMLFLFALSLLPLPSFAAGSGAFIAVYNSGRAQVRETRVVTLPKGAAAVVFTDVPETLDPTSIRAFAQGMTVNDIAYSYTPITVRNLLDAYVGKELTVILPDPSDANARILRKATLVSNQDGPVFITGKEVYVGDYDAILLPELPKGLNAEPTLTLTTDSADKGTKGVSLSYLMGGLNWRADYTMTVDKDGARAAIDAWATVTNTSGKMFKSADVRLVAGEVSRALGKRMTRNAPVMAMESMDMDAVPAPASEESFSQYHVYAIDRAISLPANGTKQVGLFSAPAVAVSQELTSRFSSGPSVRRGEMKQPVESALIFTNTKQNGLGVPMPEGLVRVFMPTSDGNNLLAGEVAVGHKAEGKEVRLVLGRSFDVNVERVQKNYEKIGKNAFTMTWEITATNGNAKPQDLKLLDSFPGDWEVIKADVPYSKVDGSTIAFNISGLTSVPKVITYTVRITY</sequence>
<evidence type="ECO:0000256" key="1">
    <source>
        <dbReference type="SAM" id="SignalP"/>
    </source>
</evidence>
<dbReference type="Proteomes" id="UP001053296">
    <property type="component" value="Chromosome"/>
</dbReference>
<feature type="signal peptide" evidence="1">
    <location>
        <begin position="1"/>
        <end position="26"/>
    </location>
</feature>
<feature type="domain" description="DUF4140" evidence="3">
    <location>
        <begin position="35"/>
        <end position="90"/>
    </location>
</feature>
<dbReference type="InterPro" id="IPR025554">
    <property type="entry name" value="DUF4140"/>
</dbReference>
<dbReference type="PANTHER" id="PTHR38075">
    <property type="entry name" value="DUF4139 DOMAIN-CONTAINING PROTEIN"/>
    <property type="match status" value="1"/>
</dbReference>
<evidence type="ECO:0000313" key="5">
    <source>
        <dbReference type="Proteomes" id="UP001053296"/>
    </source>
</evidence>
<gene>
    <name evidence="4" type="ORF">PSDVSF_15270</name>
</gene>
<proteinExistence type="predicted"/>
<organism evidence="4 5">
    <name type="scientific">Pseudodesulfovibrio sediminis</name>
    <dbReference type="NCBI Taxonomy" id="2810563"/>
    <lineage>
        <taxon>Bacteria</taxon>
        <taxon>Pseudomonadati</taxon>
        <taxon>Thermodesulfobacteriota</taxon>
        <taxon>Desulfovibrionia</taxon>
        <taxon>Desulfovibrionales</taxon>
        <taxon>Desulfovibrionaceae</taxon>
    </lineage>
</organism>
<evidence type="ECO:0000259" key="3">
    <source>
        <dbReference type="Pfam" id="PF13600"/>
    </source>
</evidence>
<evidence type="ECO:0000259" key="2">
    <source>
        <dbReference type="Pfam" id="PF13598"/>
    </source>
</evidence>
<dbReference type="InterPro" id="IPR037291">
    <property type="entry name" value="DUF4139"/>
</dbReference>
<keyword evidence="5" id="KW-1185">Reference proteome</keyword>
<reference evidence="4" key="1">
    <citation type="journal article" date="2022" name="Arch. Microbiol.">
        <title>Pseudodesulfovibrio sediminis sp. nov., a mesophilic and neutrophilic sulfate-reducing bacterium isolated from sediment of a brackish lake.</title>
        <authorList>
            <person name="Takahashi A."/>
            <person name="Kojima H."/>
            <person name="Watanabe M."/>
            <person name="Fukui M."/>
        </authorList>
    </citation>
    <scope>NUCLEOTIDE SEQUENCE</scope>
    <source>
        <strain evidence="4">SF6</strain>
    </source>
</reference>
<evidence type="ECO:0000313" key="4">
    <source>
        <dbReference type="EMBL" id="BCS88285.1"/>
    </source>
</evidence>
<dbReference type="Pfam" id="PF13600">
    <property type="entry name" value="DUF4140"/>
    <property type="match status" value="1"/>
</dbReference>
<feature type="chain" id="PRO_5047201392" evidence="1">
    <location>
        <begin position="27"/>
        <end position="465"/>
    </location>
</feature>